<accession>A0ACD5TR63</accession>
<organism evidence="1 2">
    <name type="scientific">Avena sativa</name>
    <name type="common">Oat</name>
    <dbReference type="NCBI Taxonomy" id="4498"/>
    <lineage>
        <taxon>Eukaryota</taxon>
        <taxon>Viridiplantae</taxon>
        <taxon>Streptophyta</taxon>
        <taxon>Embryophyta</taxon>
        <taxon>Tracheophyta</taxon>
        <taxon>Spermatophyta</taxon>
        <taxon>Magnoliopsida</taxon>
        <taxon>Liliopsida</taxon>
        <taxon>Poales</taxon>
        <taxon>Poaceae</taxon>
        <taxon>BOP clade</taxon>
        <taxon>Pooideae</taxon>
        <taxon>Poodae</taxon>
        <taxon>Poeae</taxon>
        <taxon>Poeae Chloroplast Group 1 (Aveneae type)</taxon>
        <taxon>Aveninae</taxon>
        <taxon>Avena</taxon>
    </lineage>
</organism>
<sequence length="852" mass="95833">MTLNSPASGSKRSKKTLGSSPSFSRIQPQKQQKKQRIPHLAAAVHGDSGKPLRAVGAMDNFVRVYSGGELVKGPSGVEFGDLSEEGIWFKAAPTYGELIDAVYEKLGLDPATHSLRAQGRTNVGGGAHRHFIMVPIGDDMSWSNYVKAVFNGTDWNCLEVYVQTEKRASTSTEVVSSEPALMDSEPPDAQRQNAPPPDPAQGASLFTPSMVNAYAPTVHSLRARLRKPRTNTRTYAAKGSAEVQFGQYQCGASEPVDTTTYTLIGLYDMDHRARALASGKNLTELNPRNREPLRFDKRYECYLRSAGLMGLVNISKAGLPSIDRALVSALVDRWRPETHTFHMPCGELTITLQDVSMILGLPIAGRAVTLNQTECYSESYQRYLGKAPPLDKARHGLKVAWVRAEFNNCPEDADEETVKRHARAYILSLVGGLLFPDASGDRYNAYPFPLIADLENIGSYSWGSATLAYLYRAMCDACRRQSEQGNLTGCLLLLQLWSWERFPIGRPDMVKLKYPNVDELEDERDRPTVGLRWVVGVCTYRSAPARCYEHFTNEFDLLTDDQVVWSPYREERVEKLQLAPICTQDSHLWLTQAPLVFFFMVEVYTPERVMRQFGLHQECPPPFRDTSVELHWCRRGRVHNDWADKHKSFLDMWEVKEQHVIKEERPYNHANYMEYLRWYRRSTRIRLCSPRISNGHQDEASRQSTIADTEDSLRASRLRYTPRAHLIHSVTDKLTILAKEAASQKGCSRGECNAFIELVTRTCVELVGELGGSSLCDIVATVPRSSTTATVAAEPEVEDQRDNEDGVNDSMVPDQETEFVPDSERRTRSQVGHTQDSRSSPGQRKRGRPGSR</sequence>
<name>A0ACD5TR63_AVESA</name>
<proteinExistence type="predicted"/>
<evidence type="ECO:0000313" key="1">
    <source>
        <dbReference type="EnsemblPlants" id="AVESA.00010b.r2.1CG0113860.1.CDS"/>
    </source>
</evidence>
<dbReference type="EnsemblPlants" id="AVESA.00010b.r2.1CG0113860.1">
    <property type="protein sequence ID" value="AVESA.00010b.r2.1CG0113860.1.CDS"/>
    <property type="gene ID" value="AVESA.00010b.r2.1CG0113860"/>
</dbReference>
<protein>
    <submittedName>
        <fullName evidence="1">Uncharacterized protein</fullName>
    </submittedName>
</protein>
<reference evidence="1" key="2">
    <citation type="submission" date="2025-09" db="UniProtKB">
        <authorList>
            <consortium name="EnsemblPlants"/>
        </authorList>
    </citation>
    <scope>IDENTIFICATION</scope>
</reference>
<dbReference type="Proteomes" id="UP001732700">
    <property type="component" value="Chromosome 1C"/>
</dbReference>
<keyword evidence="2" id="KW-1185">Reference proteome</keyword>
<reference evidence="1" key="1">
    <citation type="submission" date="2021-05" db="EMBL/GenBank/DDBJ databases">
        <authorList>
            <person name="Scholz U."/>
            <person name="Mascher M."/>
            <person name="Fiebig A."/>
        </authorList>
    </citation>
    <scope>NUCLEOTIDE SEQUENCE [LARGE SCALE GENOMIC DNA]</scope>
</reference>
<evidence type="ECO:0000313" key="2">
    <source>
        <dbReference type="Proteomes" id="UP001732700"/>
    </source>
</evidence>